<dbReference type="InterPro" id="IPR020587">
    <property type="entry name" value="RecA_monomer-monomer_interface"/>
</dbReference>
<dbReference type="PRINTS" id="PR00142">
    <property type="entry name" value="RECA"/>
</dbReference>
<evidence type="ECO:0000256" key="3">
    <source>
        <dbReference type="ARBA" id="ARBA00022840"/>
    </source>
</evidence>
<dbReference type="GO" id="GO:0006310">
    <property type="term" value="P:DNA recombination"/>
    <property type="evidence" value="ECO:0007669"/>
    <property type="project" value="UniProtKB-KW"/>
</dbReference>
<protein>
    <submittedName>
        <fullName evidence="6">RecA RecA/RadA recombinase</fullName>
    </submittedName>
</protein>
<feature type="domain" description="RecA family profile 2" evidence="5">
    <location>
        <begin position="235"/>
        <end position="307"/>
    </location>
</feature>
<dbReference type="InterPro" id="IPR027417">
    <property type="entry name" value="P-loop_NTPase"/>
</dbReference>
<dbReference type="EMBL" id="LR796342">
    <property type="protein sequence ID" value="CAB4138297.1"/>
    <property type="molecule type" value="Genomic_DNA"/>
</dbReference>
<dbReference type="InterPro" id="IPR049428">
    <property type="entry name" value="RecA-like_N"/>
</dbReference>
<dbReference type="PANTHER" id="PTHR45900:SF1">
    <property type="entry name" value="MITOCHONDRIAL DNA REPAIR PROTEIN RECA HOMOLOG-RELATED"/>
    <property type="match status" value="1"/>
</dbReference>
<keyword evidence="2" id="KW-0547">Nucleotide-binding</keyword>
<evidence type="ECO:0000256" key="4">
    <source>
        <dbReference type="ARBA" id="ARBA00023172"/>
    </source>
</evidence>
<dbReference type="GO" id="GO:0005524">
    <property type="term" value="F:ATP binding"/>
    <property type="evidence" value="ECO:0007669"/>
    <property type="project" value="UniProtKB-KW"/>
</dbReference>
<reference evidence="6" key="1">
    <citation type="submission" date="2020-04" db="EMBL/GenBank/DDBJ databases">
        <authorList>
            <person name="Chiriac C."/>
            <person name="Salcher M."/>
            <person name="Ghai R."/>
            <person name="Kavagutti S V."/>
        </authorList>
    </citation>
    <scope>NUCLEOTIDE SEQUENCE</scope>
</reference>
<keyword evidence="4" id="KW-0233">DNA recombination</keyword>
<organism evidence="6">
    <name type="scientific">uncultured Caudovirales phage</name>
    <dbReference type="NCBI Taxonomy" id="2100421"/>
    <lineage>
        <taxon>Viruses</taxon>
        <taxon>Duplodnaviria</taxon>
        <taxon>Heunggongvirae</taxon>
        <taxon>Uroviricota</taxon>
        <taxon>Caudoviricetes</taxon>
        <taxon>Peduoviridae</taxon>
        <taxon>Maltschvirus</taxon>
        <taxon>Maltschvirus maltsch</taxon>
    </lineage>
</organism>
<evidence type="ECO:0000256" key="2">
    <source>
        <dbReference type="ARBA" id="ARBA00022741"/>
    </source>
</evidence>
<dbReference type="InterPro" id="IPR013765">
    <property type="entry name" value="DNA_recomb/repair_RecA"/>
</dbReference>
<comment type="similarity">
    <text evidence="1">Belongs to the RecA family.</text>
</comment>
<accession>A0A6J5LZ11</accession>
<dbReference type="GO" id="GO:0006281">
    <property type="term" value="P:DNA repair"/>
    <property type="evidence" value="ECO:0007669"/>
    <property type="project" value="InterPro"/>
</dbReference>
<dbReference type="PROSITE" id="PS50163">
    <property type="entry name" value="RECA_3"/>
    <property type="match status" value="1"/>
</dbReference>
<dbReference type="GO" id="GO:0003697">
    <property type="term" value="F:single-stranded DNA binding"/>
    <property type="evidence" value="ECO:0007669"/>
    <property type="project" value="InterPro"/>
</dbReference>
<dbReference type="SUPFAM" id="SSF52540">
    <property type="entry name" value="P-loop containing nucleoside triphosphate hydrolases"/>
    <property type="match status" value="1"/>
</dbReference>
<name>A0A6J5LZ11_9CAUD</name>
<evidence type="ECO:0000313" key="6">
    <source>
        <dbReference type="EMBL" id="CAB4138297.1"/>
    </source>
</evidence>
<dbReference type="Gene3D" id="3.40.50.300">
    <property type="entry name" value="P-loop containing nucleotide triphosphate hydrolases"/>
    <property type="match status" value="1"/>
</dbReference>
<evidence type="ECO:0000256" key="1">
    <source>
        <dbReference type="ARBA" id="ARBA00009391"/>
    </source>
</evidence>
<proteinExistence type="inferred from homology"/>
<dbReference type="Pfam" id="PF00154">
    <property type="entry name" value="RecA_N"/>
    <property type="match status" value="1"/>
</dbReference>
<sequence>MSKERVKVAGHSLDGVINALRKQLDVPLFMPSSRRIVPMRHKSLGVLLGGEQSPGLPSGYWIEIVGNAASGKTTLAFTLAEAVMSQPADATFVSPSAEGMKTTPVPRKVLYLDFEHTLDMTYLKACAPSAVAAVADTNGKIANIDSANLFVHSPATLEEGVDIAVALCDTGEFGLVVVDSIPAMLSAAEQDLSMASNTVGLLPRQLNKMFRRMTGSMARNGCTTILINQWRDKIGVAFGDPRTTPGGKATEYFDAIKLDVSGSHKPGYFSAGKICNIRCMKNKVTGLRGNVATYELGHGVGISAEVELFDRAVEANVIKNGRTCTIAAPGREAVNLGSAIKVIERLRSDKKFRDAMERTVASNEAKGIKSQQQVKSRVMLAGMDD</sequence>
<keyword evidence="3" id="KW-0067">ATP-binding</keyword>
<dbReference type="PANTHER" id="PTHR45900">
    <property type="entry name" value="RECA"/>
    <property type="match status" value="1"/>
</dbReference>
<dbReference type="GO" id="GO:0008094">
    <property type="term" value="F:ATP-dependent activity, acting on DNA"/>
    <property type="evidence" value="ECO:0007669"/>
    <property type="project" value="InterPro"/>
</dbReference>
<gene>
    <name evidence="6" type="ORF">UFOVP329_59</name>
</gene>
<evidence type="ECO:0000259" key="5">
    <source>
        <dbReference type="PROSITE" id="PS50163"/>
    </source>
</evidence>